<organism evidence="3 4">
    <name type="scientific">Scytalidium lignicola</name>
    <name type="common">Hyphomycete</name>
    <dbReference type="NCBI Taxonomy" id="5539"/>
    <lineage>
        <taxon>Eukaryota</taxon>
        <taxon>Fungi</taxon>
        <taxon>Dikarya</taxon>
        <taxon>Ascomycota</taxon>
        <taxon>Pezizomycotina</taxon>
        <taxon>Leotiomycetes</taxon>
        <taxon>Leotiomycetes incertae sedis</taxon>
        <taxon>Scytalidium</taxon>
    </lineage>
</organism>
<dbReference type="Gene3D" id="2.120.10.30">
    <property type="entry name" value="TolB, C-terminal domain"/>
    <property type="match status" value="1"/>
</dbReference>
<keyword evidence="2" id="KW-0732">Signal</keyword>
<dbReference type="PANTHER" id="PTHR42060:SF1">
    <property type="entry name" value="NHL REPEAT-CONTAINING PROTEIN"/>
    <property type="match status" value="1"/>
</dbReference>
<dbReference type="Proteomes" id="UP000258309">
    <property type="component" value="Unassembled WGS sequence"/>
</dbReference>
<name>A0A3E2HBK3_SCYLI</name>
<dbReference type="SUPFAM" id="SSF63829">
    <property type="entry name" value="Calcium-dependent phosphotriesterase"/>
    <property type="match status" value="1"/>
</dbReference>
<dbReference type="AlphaFoldDB" id="A0A3E2HBK3"/>
<keyword evidence="4" id="KW-1185">Reference proteome</keyword>
<dbReference type="OrthoDB" id="9977941at2759"/>
<evidence type="ECO:0000313" key="4">
    <source>
        <dbReference type="Proteomes" id="UP000258309"/>
    </source>
</evidence>
<dbReference type="PANTHER" id="PTHR42060">
    <property type="entry name" value="NHL REPEAT-CONTAINING PROTEIN-RELATED"/>
    <property type="match status" value="1"/>
</dbReference>
<feature type="compositionally biased region" description="Low complexity" evidence="1">
    <location>
        <begin position="327"/>
        <end position="349"/>
    </location>
</feature>
<dbReference type="InterPro" id="IPR052998">
    <property type="entry name" value="Hetero-Diels-Alderase-like"/>
</dbReference>
<feature type="region of interest" description="Disordered" evidence="1">
    <location>
        <begin position="326"/>
        <end position="349"/>
    </location>
</feature>
<feature type="non-terminal residue" evidence="3">
    <location>
        <position position="1"/>
    </location>
</feature>
<accession>A0A3E2HBK3</accession>
<dbReference type="InterPro" id="IPR011042">
    <property type="entry name" value="6-blade_b-propeller_TolB-like"/>
</dbReference>
<reference evidence="3 4" key="1">
    <citation type="submission" date="2018-05" db="EMBL/GenBank/DDBJ databases">
        <title>Draft genome sequence of Scytalidium lignicola DSM 105466, a ubiquitous saprotrophic fungus.</title>
        <authorList>
            <person name="Buettner E."/>
            <person name="Gebauer A.M."/>
            <person name="Hofrichter M."/>
            <person name="Liers C."/>
            <person name="Kellner H."/>
        </authorList>
    </citation>
    <scope>NUCLEOTIDE SEQUENCE [LARGE SCALE GENOMIC DNA]</scope>
    <source>
        <strain evidence="3 4">DSM 105466</strain>
    </source>
</reference>
<feature type="non-terminal residue" evidence="3">
    <location>
        <position position="375"/>
    </location>
</feature>
<protein>
    <recommendedName>
        <fullName evidence="5">SMP-30/Gluconolactonase/LRE-like region domain-containing protein</fullName>
    </recommendedName>
</protein>
<evidence type="ECO:0000256" key="2">
    <source>
        <dbReference type="SAM" id="SignalP"/>
    </source>
</evidence>
<evidence type="ECO:0000256" key="1">
    <source>
        <dbReference type="SAM" id="MobiDB-lite"/>
    </source>
</evidence>
<proteinExistence type="predicted"/>
<feature type="chain" id="PRO_5017669384" description="SMP-30/Gluconolactonase/LRE-like region domain-containing protein" evidence="2">
    <location>
        <begin position="19"/>
        <end position="375"/>
    </location>
</feature>
<evidence type="ECO:0008006" key="5">
    <source>
        <dbReference type="Google" id="ProtNLM"/>
    </source>
</evidence>
<dbReference type="EMBL" id="NCSJ02000094">
    <property type="protein sequence ID" value="RFU30697.1"/>
    <property type="molecule type" value="Genomic_DNA"/>
</dbReference>
<sequence>MYTLILPLLSLASTIAAASELTVNKITDLNHFLVENLAVRQNGQVLVTTSAPAATLWQVDPTSDRNATLALSFPGVSGSYGITELQPDVFYVTAGNFSIQTRQPIPNSFQLFEVNMTNYRQRPDGTVITPPLLRKVSTFSNAIVLNGLTHVDGQPGFVLAADSFAGVVWKADIVTGQVTVAIKDASMGPTPNKAAGINGLKYQSGYLYYTNTGSNLFYRLAISPNATASGTPEIIANVTKGDDFILDSQGDTYICQQINSLSRVTLDGKLELIAGTPGSNSSSLLGPTAAAWGRFPRDQNSLYITTNGGQSAAAVSNSQGLSRIDLGSASSTSSSGGPAPTSSSQPGAASTSAPFSLAKTITLCFVIVLSFLFAY</sequence>
<comment type="caution">
    <text evidence="3">The sequence shown here is derived from an EMBL/GenBank/DDBJ whole genome shotgun (WGS) entry which is preliminary data.</text>
</comment>
<dbReference type="OMA" id="NIAVREN"/>
<evidence type="ECO:0000313" key="3">
    <source>
        <dbReference type="EMBL" id="RFU30697.1"/>
    </source>
</evidence>
<dbReference type="STRING" id="5539.A0A3E2HBK3"/>
<feature type="signal peptide" evidence="2">
    <location>
        <begin position="1"/>
        <end position="18"/>
    </location>
</feature>
<gene>
    <name evidence="3" type="ORF">B7463_g5671</name>
</gene>